<dbReference type="AlphaFoldDB" id="A0AAJ7SGT4"/>
<dbReference type="Proteomes" id="UP000694867">
    <property type="component" value="Unplaced"/>
</dbReference>
<proteinExistence type="predicted"/>
<accession>A0AAJ7SGT4</accession>
<evidence type="ECO:0000313" key="1">
    <source>
        <dbReference type="Proteomes" id="UP000694867"/>
    </source>
</evidence>
<sequence length="316" mass="36978">MSARLESVIALLKIKFSSLSLSDDALRNPRMIEEKIADAVFSSLQQYDQADAFELEQDDEVYESSYQDSEFVPVYEDFGLNREFFSLEYISKVITYVDTHPTHSFATLQTKFRRLEDRSYIRRFHKLDRKLMSDFAVSVVPVDQRIRCLAALELLLIMMQYPEMTHEFDVLTKYADKHLFTKEEGNKASPLLTIFMGYVAALHIREFVKAQQRDDEVLLEFQEANFEDGHVFLEVARYYSTLVEELNFDQLLKSYIDRNPEHLTEFLFYHEVLRRRVDADGKVRQLATMREIIQISPGDGVVLEYAENILSLDEVA</sequence>
<dbReference type="RefSeq" id="XP_028968466.1">
    <property type="nucleotide sequence ID" value="XM_029112633.1"/>
</dbReference>
<evidence type="ECO:0000313" key="2">
    <source>
        <dbReference type="RefSeq" id="XP_028968466.1"/>
    </source>
</evidence>
<keyword evidence="1" id="KW-1185">Reference proteome</keyword>
<protein>
    <submittedName>
        <fullName evidence="2">Uncharacterized protein LOC114828442</fullName>
    </submittedName>
</protein>
<dbReference type="GeneID" id="114828442"/>
<name>A0AAJ7SGT4_9ACAR</name>
<reference evidence="2" key="1">
    <citation type="submission" date="2025-08" db="UniProtKB">
        <authorList>
            <consortium name="RefSeq"/>
        </authorList>
    </citation>
    <scope>IDENTIFICATION</scope>
</reference>
<dbReference type="KEGG" id="goe:114828442"/>
<gene>
    <name evidence="2" type="primary">LOC114828442</name>
</gene>
<organism evidence="1 2">
    <name type="scientific">Galendromus occidentalis</name>
    <name type="common">western predatory mite</name>
    <dbReference type="NCBI Taxonomy" id="34638"/>
    <lineage>
        <taxon>Eukaryota</taxon>
        <taxon>Metazoa</taxon>
        <taxon>Ecdysozoa</taxon>
        <taxon>Arthropoda</taxon>
        <taxon>Chelicerata</taxon>
        <taxon>Arachnida</taxon>
        <taxon>Acari</taxon>
        <taxon>Parasitiformes</taxon>
        <taxon>Mesostigmata</taxon>
        <taxon>Gamasina</taxon>
        <taxon>Phytoseioidea</taxon>
        <taxon>Phytoseiidae</taxon>
        <taxon>Typhlodrominae</taxon>
        <taxon>Galendromus</taxon>
    </lineage>
</organism>